<dbReference type="InterPro" id="IPR011990">
    <property type="entry name" value="TPR-like_helical_dom_sf"/>
</dbReference>
<dbReference type="InterPro" id="IPR002885">
    <property type="entry name" value="PPR_rpt"/>
</dbReference>
<evidence type="ECO:0000256" key="1">
    <source>
        <dbReference type="ARBA" id="ARBA00007626"/>
    </source>
</evidence>
<name>A0AAV1E1Y7_OLDCO</name>
<evidence type="ECO:0000256" key="3">
    <source>
        <dbReference type="PROSITE-ProRule" id="PRU00708"/>
    </source>
</evidence>
<sequence length="374" mass="42004">MFILPRFLSLSAPAKRPDHWLSLCLSFTTSVSSAEKIMTRLQNDGSNMENSLNRIKISLDATCVVEILERLSLDKHHLGLRFFIWAGLQPRLLIEKGEVDESLNLMKEMGLIDLYPDMITYTCAIKGLCDLGRLEDACRLVKAMKGHGCLPNSIVYSALLDGLCKFGTFERAIEMLTEMEKENGDNKPNVLTYTTLIQNFCEKGQSMNGLRVLDRMRDFGCKPNRITMSALIKGLCSEGHLEEVYKVIDKVVGYSVSYDECYSSLVISLWQIGYIEESEMIFKKMLARGFRPDGAASSTVMRQLCLAGRPLDAFHLYEAIEKSGNVTIDTDLYSILLVALSEEKHILEAAKLEKLMVQKGLQVETPCVDSVLNI</sequence>
<reference evidence="4" key="1">
    <citation type="submission" date="2023-03" db="EMBL/GenBank/DDBJ databases">
        <authorList>
            <person name="Julca I."/>
        </authorList>
    </citation>
    <scope>NUCLEOTIDE SEQUENCE</scope>
</reference>
<feature type="repeat" description="PPR" evidence="3">
    <location>
        <begin position="152"/>
        <end position="182"/>
    </location>
</feature>
<feature type="repeat" description="PPR" evidence="3">
    <location>
        <begin position="117"/>
        <end position="151"/>
    </location>
</feature>
<comment type="similarity">
    <text evidence="1">Belongs to the PPR family. P subfamily.</text>
</comment>
<gene>
    <name evidence="4" type="ORF">OLC1_LOCUS20086</name>
</gene>
<dbReference type="PANTHER" id="PTHR46128:SF211">
    <property type="entry name" value="PENTACOTRIPEPTIDE-REPEAT REGION OF PRORP DOMAIN-CONTAINING PROTEIN"/>
    <property type="match status" value="1"/>
</dbReference>
<keyword evidence="2" id="KW-0677">Repeat</keyword>
<dbReference type="Pfam" id="PF13041">
    <property type="entry name" value="PPR_2"/>
    <property type="match status" value="2"/>
</dbReference>
<accession>A0AAV1E1Y7</accession>
<dbReference type="NCBIfam" id="TIGR00756">
    <property type="entry name" value="PPR"/>
    <property type="match status" value="4"/>
</dbReference>
<dbReference type="Pfam" id="PF01535">
    <property type="entry name" value="PPR"/>
    <property type="match status" value="1"/>
</dbReference>
<dbReference type="PANTHER" id="PTHR46128">
    <property type="entry name" value="MITOCHONDRIAL GROUP I INTRON SPLICING FACTOR CCM1"/>
    <property type="match status" value="1"/>
</dbReference>
<keyword evidence="5" id="KW-1185">Reference proteome</keyword>
<evidence type="ECO:0000313" key="4">
    <source>
        <dbReference type="EMBL" id="CAI9112994.1"/>
    </source>
</evidence>
<feature type="repeat" description="PPR" evidence="3">
    <location>
        <begin position="189"/>
        <end position="223"/>
    </location>
</feature>
<feature type="repeat" description="PPR" evidence="3">
    <location>
        <begin position="258"/>
        <end position="292"/>
    </location>
</feature>
<dbReference type="AlphaFoldDB" id="A0AAV1E1Y7"/>
<dbReference type="EMBL" id="OX459124">
    <property type="protein sequence ID" value="CAI9112994.1"/>
    <property type="molecule type" value="Genomic_DNA"/>
</dbReference>
<dbReference type="Gene3D" id="1.25.40.10">
    <property type="entry name" value="Tetratricopeptide repeat domain"/>
    <property type="match status" value="3"/>
</dbReference>
<protein>
    <submittedName>
        <fullName evidence="4">OLC1v1013513C1</fullName>
    </submittedName>
</protein>
<dbReference type="InterPro" id="IPR050872">
    <property type="entry name" value="PPR_P_subfamily"/>
</dbReference>
<dbReference type="Proteomes" id="UP001161247">
    <property type="component" value="Chromosome 7"/>
</dbReference>
<proteinExistence type="inferred from homology"/>
<evidence type="ECO:0000256" key="2">
    <source>
        <dbReference type="ARBA" id="ARBA00022737"/>
    </source>
</evidence>
<dbReference type="PROSITE" id="PS51375">
    <property type="entry name" value="PPR"/>
    <property type="match status" value="4"/>
</dbReference>
<evidence type="ECO:0000313" key="5">
    <source>
        <dbReference type="Proteomes" id="UP001161247"/>
    </source>
</evidence>
<organism evidence="4 5">
    <name type="scientific">Oldenlandia corymbosa var. corymbosa</name>
    <dbReference type="NCBI Taxonomy" id="529605"/>
    <lineage>
        <taxon>Eukaryota</taxon>
        <taxon>Viridiplantae</taxon>
        <taxon>Streptophyta</taxon>
        <taxon>Embryophyta</taxon>
        <taxon>Tracheophyta</taxon>
        <taxon>Spermatophyta</taxon>
        <taxon>Magnoliopsida</taxon>
        <taxon>eudicotyledons</taxon>
        <taxon>Gunneridae</taxon>
        <taxon>Pentapetalae</taxon>
        <taxon>asterids</taxon>
        <taxon>lamiids</taxon>
        <taxon>Gentianales</taxon>
        <taxon>Rubiaceae</taxon>
        <taxon>Rubioideae</taxon>
        <taxon>Spermacoceae</taxon>
        <taxon>Hedyotis-Oldenlandia complex</taxon>
        <taxon>Oldenlandia</taxon>
    </lineage>
</organism>